<dbReference type="Pfam" id="PF12679">
    <property type="entry name" value="ABC2_membrane_2"/>
    <property type="match status" value="1"/>
</dbReference>
<keyword evidence="1" id="KW-0472">Membrane</keyword>
<gene>
    <name evidence="2" type="ORF">S06H3_07252</name>
</gene>
<comment type="caution">
    <text evidence="2">The sequence shown here is derived from an EMBL/GenBank/DDBJ whole genome shotgun (WGS) entry which is preliminary data.</text>
</comment>
<dbReference type="AlphaFoldDB" id="X1JU42"/>
<proteinExistence type="predicted"/>
<evidence type="ECO:0008006" key="3">
    <source>
        <dbReference type="Google" id="ProtNLM"/>
    </source>
</evidence>
<feature type="transmembrane region" description="Helical" evidence="1">
    <location>
        <begin position="237"/>
        <end position="255"/>
    </location>
</feature>
<protein>
    <recommendedName>
        <fullName evidence="3">ABC-2 type transporter domain-containing protein</fullName>
    </recommendedName>
</protein>
<keyword evidence="1" id="KW-1133">Transmembrane helix</keyword>
<dbReference type="GO" id="GO:0140359">
    <property type="term" value="F:ABC-type transporter activity"/>
    <property type="evidence" value="ECO:0007669"/>
    <property type="project" value="InterPro"/>
</dbReference>
<evidence type="ECO:0000256" key="1">
    <source>
        <dbReference type="SAM" id="Phobius"/>
    </source>
</evidence>
<sequence length="260" mass="30046">MIIAKKEFKENRWKFVIFLLILIITEIVLVYFYPTFKEMQPDLNSKMIGMPKFLKELVQKQLSIITGYSAYIGSQWFEKNLKQFVVIFAILLAMGCLAKEAENKTLELLLSKPISRTRVILEKFITICAGMFFITLIPSMIIYPLSLFWGRDIIGLTMTQFILGNIVIFSLAFVILSYTFFFSVLFNDQVKAAVGGIILTLVFWLFSLFKLTKNLSIFTHCNSMPLFLKGGMNWNEVSLLFSVGILFMFLSIYAFNRKEI</sequence>
<dbReference type="GO" id="GO:0005886">
    <property type="term" value="C:plasma membrane"/>
    <property type="evidence" value="ECO:0007669"/>
    <property type="project" value="UniProtKB-SubCell"/>
</dbReference>
<organism evidence="2">
    <name type="scientific">marine sediment metagenome</name>
    <dbReference type="NCBI Taxonomy" id="412755"/>
    <lineage>
        <taxon>unclassified sequences</taxon>
        <taxon>metagenomes</taxon>
        <taxon>ecological metagenomes</taxon>
    </lineage>
</organism>
<feature type="transmembrane region" description="Helical" evidence="1">
    <location>
        <begin position="81"/>
        <end position="98"/>
    </location>
</feature>
<dbReference type="PANTHER" id="PTHR37305:SF1">
    <property type="entry name" value="MEMBRANE PROTEIN"/>
    <property type="match status" value="1"/>
</dbReference>
<reference evidence="2" key="1">
    <citation type="journal article" date="2014" name="Front. Microbiol.">
        <title>High frequency of phylogenetically diverse reductive dehalogenase-homologous genes in deep subseafloor sedimentary metagenomes.</title>
        <authorList>
            <person name="Kawai M."/>
            <person name="Futagami T."/>
            <person name="Toyoda A."/>
            <person name="Takaki Y."/>
            <person name="Nishi S."/>
            <person name="Hori S."/>
            <person name="Arai W."/>
            <person name="Tsubouchi T."/>
            <person name="Morono Y."/>
            <person name="Uchiyama I."/>
            <person name="Ito T."/>
            <person name="Fujiyama A."/>
            <person name="Inagaki F."/>
            <person name="Takami H."/>
        </authorList>
    </citation>
    <scope>NUCLEOTIDE SEQUENCE</scope>
    <source>
        <strain evidence="2">Expedition CK06-06</strain>
    </source>
</reference>
<accession>X1JU42</accession>
<feature type="transmembrane region" description="Helical" evidence="1">
    <location>
        <begin position="192"/>
        <end position="209"/>
    </location>
</feature>
<feature type="transmembrane region" description="Helical" evidence="1">
    <location>
        <begin position="12"/>
        <end position="33"/>
    </location>
</feature>
<feature type="transmembrane region" description="Helical" evidence="1">
    <location>
        <begin position="162"/>
        <end position="185"/>
    </location>
</feature>
<evidence type="ECO:0000313" key="2">
    <source>
        <dbReference type="EMBL" id="GAH97577.1"/>
    </source>
</evidence>
<name>X1JU42_9ZZZZ</name>
<keyword evidence="1" id="KW-0812">Transmembrane</keyword>
<dbReference type="EMBL" id="BARV01002919">
    <property type="protein sequence ID" value="GAH97577.1"/>
    <property type="molecule type" value="Genomic_DNA"/>
</dbReference>
<dbReference type="PANTHER" id="PTHR37305">
    <property type="entry name" value="INTEGRAL MEMBRANE PROTEIN-RELATED"/>
    <property type="match status" value="1"/>
</dbReference>
<feature type="transmembrane region" description="Helical" evidence="1">
    <location>
        <begin position="119"/>
        <end position="142"/>
    </location>
</feature>